<dbReference type="AlphaFoldDB" id="A0A220DIR6"/>
<gene>
    <name evidence="1" type="primary">tnpA</name>
    <name evidence="1" type="ORF">PRE19_0000004227</name>
    <name evidence="2" type="ORF">PRE19_0000004252</name>
    <name evidence="3" type="ORF">PRE19P2_0800</name>
</gene>
<geneLocation type="plasmid" evidence="1">
    <name>p06-1619-NDM</name>
</geneLocation>
<sequence length="463" mass="53308">MMKIVVTVKVIHDDGSAYQETLLTLQKTAEQGEPLGLSLNESKILLNSTQLAIIQAQSQSYMQAHRECPLCHQRRQIKDHQTRHYHTLFGVIPIKGLRLYRCRCETNNTKSVSLLSEWLPENTHPELKYIEAKWASLMSYDLTVDRLKDILPINNALNASTVRNHLISVAKRQEAELAEQPDFLDKFAYDNKQLPRPGKPMVIGFDGGYVRDCHNRKNNFEIITGKAYAENLQAKRFGYVHTFENNPRKRLLSVLNAQGMQTNQQISFLSDGADNLRMMQIGIYPEAEHILDWFHISMRLTVLNQCAKGLGSQSSGIGIELRDLLEKTKWYLWHGNVDEALDKLDSCLYICDEEEDSQVYKNSKKMVRYLGEVITYIDNNQAMIPNYGERYRYGEPISTAFVESTVNEVIAKRMAKKQQMQWSQEGAHYLLQTRVAVLNDELEGIFYRWYPKLSSTKLDTMAA</sequence>
<proteinExistence type="predicted"/>
<name>A0A220DIR6_PRORE</name>
<keyword evidence="3" id="KW-0614">Plasmid</keyword>
<dbReference type="NCBIfam" id="NF033572">
    <property type="entry name" value="transpos_ISKra4"/>
    <property type="match status" value="1"/>
</dbReference>
<accession>A0A220DIR6</accession>
<protein>
    <submittedName>
        <fullName evidence="2">TnpA</fullName>
    </submittedName>
    <submittedName>
        <fullName evidence="1">Transposase</fullName>
    </submittedName>
</protein>
<reference evidence="3" key="1">
    <citation type="journal article" date="2017" name="Genome Biol. Evol.">
        <title>Genomic Epidemiology of NDM-1-Encoding Plasmids in Latin American Clinical Isolates Reveals Insights into the Evolution of Multidrug Resistance.</title>
        <authorList>
            <person name="Marquez-Ortiz R.A."/>
            <person name="Haggerty L."/>
            <person name="Olarte N."/>
            <person name="Duarte C."/>
            <person name="Garza-Ramos U."/>
            <person name="Silva-Sanchez J."/>
            <person name="Castro B.E."/>
            <person name="Sim E.M."/>
            <person name="Beltran M."/>
            <person name="Moncada M.V."/>
            <person name="Valderrama A."/>
            <person name="Castellanos J.E."/>
            <person name="Charles I.G."/>
            <person name="Vanegas N."/>
            <person name="Escobar-Perez J."/>
            <person name="Petty N.K."/>
        </authorList>
    </citation>
    <scope>NUCLEOTIDE SEQUENCE</scope>
    <source>
        <strain evidence="3">06-1619</strain>
        <plasmid evidence="3">p06-1619-1</plasmid>
        <plasmid evidence="1">p06-1619-NDM</plasmid>
    </source>
</reference>
<geneLocation type="plasmid" evidence="3">
    <name>p06-1619-1</name>
</geneLocation>
<evidence type="ECO:0000313" key="3">
    <source>
        <dbReference type="EMBL" id="ARV76167.1"/>
    </source>
</evidence>
<dbReference type="EMBL" id="KX832928">
    <property type="protein sequence ID" value="ARV76038.1"/>
    <property type="molecule type" value="Genomic_DNA"/>
</dbReference>
<dbReference type="EMBL" id="KX832929">
    <property type="protein sequence ID" value="ARV76167.1"/>
    <property type="molecule type" value="Genomic_DNA"/>
</dbReference>
<dbReference type="EMBL" id="KX832928">
    <property type="protein sequence ID" value="ARV76063.1"/>
    <property type="molecule type" value="Genomic_DNA"/>
</dbReference>
<evidence type="ECO:0000313" key="1">
    <source>
        <dbReference type="EMBL" id="ARV76038.1"/>
    </source>
</evidence>
<organism evidence="3">
    <name type="scientific">Providencia rettgeri</name>
    <dbReference type="NCBI Taxonomy" id="587"/>
    <lineage>
        <taxon>Bacteria</taxon>
        <taxon>Pseudomonadati</taxon>
        <taxon>Pseudomonadota</taxon>
        <taxon>Gammaproteobacteria</taxon>
        <taxon>Enterobacterales</taxon>
        <taxon>Morganellaceae</taxon>
        <taxon>Providencia</taxon>
    </lineage>
</organism>
<evidence type="ECO:0000313" key="2">
    <source>
        <dbReference type="EMBL" id="ARV76063.1"/>
    </source>
</evidence>